<keyword evidence="4" id="KW-0349">Heme</keyword>
<dbReference type="GO" id="GO:0004601">
    <property type="term" value="F:peroxidase activity"/>
    <property type="evidence" value="ECO:0007669"/>
    <property type="project" value="UniProtKB-KW"/>
</dbReference>
<evidence type="ECO:0000313" key="12">
    <source>
        <dbReference type="EMBL" id="KXT17483.1"/>
    </source>
</evidence>
<dbReference type="InterPro" id="IPR018109">
    <property type="entry name" value="Folylpolyglutamate_synth_CS"/>
</dbReference>
<dbReference type="OrthoDB" id="407298at2759"/>
<keyword evidence="7" id="KW-0067">ATP-binding</keyword>
<protein>
    <recommendedName>
        <fullName evidence="11">Heme haloperoxidase family profile domain-containing protein</fullName>
    </recommendedName>
</protein>
<dbReference type="PANTHER" id="PTHR33577:SF18">
    <property type="entry name" value="HEME HALOPEROXIDASE FAMILY PROFILE DOMAIN-CONTAINING PROTEIN"/>
    <property type="match status" value="1"/>
</dbReference>
<keyword evidence="5" id="KW-0479">Metal-binding</keyword>
<dbReference type="InterPro" id="IPR000028">
    <property type="entry name" value="Chloroperoxidase"/>
</dbReference>
<keyword evidence="9" id="KW-0408">Iron</keyword>
<dbReference type="Gene3D" id="3.40.1190.10">
    <property type="entry name" value="Mur-like, catalytic domain"/>
    <property type="match status" value="1"/>
</dbReference>
<dbReference type="InterPro" id="IPR036565">
    <property type="entry name" value="Mur-like_cat_sf"/>
</dbReference>
<keyword evidence="8" id="KW-0560">Oxidoreductase</keyword>
<dbReference type="InterPro" id="IPR036615">
    <property type="entry name" value="Mur_ligase_C_dom_sf"/>
</dbReference>
<gene>
    <name evidence="12" type="ORF">AC579_3216</name>
</gene>
<dbReference type="UniPathway" id="UPA00850"/>
<dbReference type="Pfam" id="PF01328">
    <property type="entry name" value="Peroxidase_2"/>
    <property type="match status" value="1"/>
</dbReference>
<keyword evidence="3" id="KW-0436">Ligase</keyword>
<evidence type="ECO:0000256" key="3">
    <source>
        <dbReference type="ARBA" id="ARBA00022598"/>
    </source>
</evidence>
<comment type="caution">
    <text evidence="12">The sequence shown here is derived from an EMBL/GenBank/DDBJ whole genome shotgun (WGS) entry which is preliminary data.</text>
</comment>
<dbReference type="AlphaFoldDB" id="A0A139IRV1"/>
<evidence type="ECO:0000256" key="9">
    <source>
        <dbReference type="ARBA" id="ARBA00023004"/>
    </source>
</evidence>
<evidence type="ECO:0000256" key="1">
    <source>
        <dbReference type="ARBA" id="ARBA00001970"/>
    </source>
</evidence>
<keyword evidence="2" id="KW-0575">Peroxidase</keyword>
<evidence type="ECO:0000256" key="5">
    <source>
        <dbReference type="ARBA" id="ARBA00022723"/>
    </source>
</evidence>
<evidence type="ECO:0000256" key="10">
    <source>
        <dbReference type="ARBA" id="ARBA00025795"/>
    </source>
</evidence>
<organism evidence="12 13">
    <name type="scientific">Pseudocercospora musae</name>
    <dbReference type="NCBI Taxonomy" id="113226"/>
    <lineage>
        <taxon>Eukaryota</taxon>
        <taxon>Fungi</taxon>
        <taxon>Dikarya</taxon>
        <taxon>Ascomycota</taxon>
        <taxon>Pezizomycotina</taxon>
        <taxon>Dothideomycetes</taxon>
        <taxon>Dothideomycetidae</taxon>
        <taxon>Mycosphaerellales</taxon>
        <taxon>Mycosphaerellaceae</taxon>
        <taxon>Pseudocercospora</taxon>
    </lineage>
</organism>
<evidence type="ECO:0000313" key="13">
    <source>
        <dbReference type="Proteomes" id="UP000073492"/>
    </source>
</evidence>
<evidence type="ECO:0000259" key="11">
    <source>
        <dbReference type="PROSITE" id="PS51405"/>
    </source>
</evidence>
<dbReference type="InterPro" id="IPR036851">
    <property type="entry name" value="Chloroperoxidase-like_sf"/>
</dbReference>
<dbReference type="Gene3D" id="3.90.190.20">
    <property type="entry name" value="Mur ligase, C-terminal domain"/>
    <property type="match status" value="1"/>
</dbReference>
<evidence type="ECO:0000256" key="7">
    <source>
        <dbReference type="ARBA" id="ARBA00022840"/>
    </source>
</evidence>
<dbReference type="EMBL" id="LFZO01000019">
    <property type="protein sequence ID" value="KXT17483.1"/>
    <property type="molecule type" value="Genomic_DNA"/>
</dbReference>
<dbReference type="PROSITE" id="PS01012">
    <property type="entry name" value="FOLYLPOLYGLU_SYNT_2"/>
    <property type="match status" value="1"/>
</dbReference>
<dbReference type="SUPFAM" id="SSF53623">
    <property type="entry name" value="MurD-like peptide ligases, catalytic domain"/>
    <property type="match status" value="1"/>
</dbReference>
<dbReference type="Proteomes" id="UP000073492">
    <property type="component" value="Unassembled WGS sequence"/>
</dbReference>
<dbReference type="Gene3D" id="1.10.489.10">
    <property type="entry name" value="Chloroperoxidase-like"/>
    <property type="match status" value="1"/>
</dbReference>
<dbReference type="SUPFAM" id="SSF47571">
    <property type="entry name" value="Cloroperoxidase"/>
    <property type="match status" value="1"/>
</dbReference>
<proteinExistence type="inferred from homology"/>
<accession>A0A139IRV1</accession>
<evidence type="ECO:0000256" key="6">
    <source>
        <dbReference type="ARBA" id="ARBA00022741"/>
    </source>
</evidence>
<comment type="similarity">
    <text evidence="10">Belongs to the chloroperoxidase family.</text>
</comment>
<comment type="cofactor">
    <cofactor evidence="1">
        <name>heme b</name>
        <dbReference type="ChEBI" id="CHEBI:60344"/>
    </cofactor>
</comment>
<dbReference type="SUPFAM" id="SSF53244">
    <property type="entry name" value="MurD-like peptide ligases, peptide-binding domain"/>
    <property type="match status" value="1"/>
</dbReference>
<keyword evidence="6" id="KW-0547">Nucleotide-binding</keyword>
<evidence type="ECO:0000256" key="2">
    <source>
        <dbReference type="ARBA" id="ARBA00022559"/>
    </source>
</evidence>
<keyword evidence="13" id="KW-1185">Reference proteome</keyword>
<evidence type="ECO:0000256" key="4">
    <source>
        <dbReference type="ARBA" id="ARBA00022617"/>
    </source>
</evidence>
<dbReference type="PROSITE" id="PS51405">
    <property type="entry name" value="HEME_HALOPEROXIDASE"/>
    <property type="match status" value="1"/>
</dbReference>
<dbReference type="PANTHER" id="PTHR33577">
    <property type="entry name" value="STERIGMATOCYSTIN BIOSYNTHESIS PEROXIDASE STCC-RELATED"/>
    <property type="match status" value="1"/>
</dbReference>
<dbReference type="STRING" id="113226.A0A139IRV1"/>
<dbReference type="GO" id="GO:0046872">
    <property type="term" value="F:metal ion binding"/>
    <property type="evidence" value="ECO:0007669"/>
    <property type="project" value="UniProtKB-KW"/>
</dbReference>
<name>A0A139IRV1_9PEZI</name>
<evidence type="ECO:0000256" key="8">
    <source>
        <dbReference type="ARBA" id="ARBA00023002"/>
    </source>
</evidence>
<dbReference type="GO" id="GO:0005524">
    <property type="term" value="F:ATP binding"/>
    <property type="evidence" value="ECO:0007669"/>
    <property type="project" value="UniProtKB-KW"/>
</dbReference>
<feature type="domain" description="Heme haloperoxidase family profile" evidence="11">
    <location>
        <begin position="478"/>
        <end position="690"/>
    </location>
</feature>
<sequence>MLNVYNRSRYRKHRKHDLLRHARFTSPHLIDKWDCIHMNVGDHMQVIPSNVFREMESAVRHRNQCESINASEFELLTATAFECFTRFKLDIGVVEVGMGGREDATNVIGQPILTPHGKERRDVDMRLYRPAPLMTAITRIAKDHQHFLGDTYSKIALEKAGIIKPRVPVTYYQHQDAPEIIDVIRQRAQELRAPVILPHHLQLPRLDAINTSALEAWRKHNGEVALTCTWTALVELGRLPERLPDDDTVDHRELQHLHGEMESVVRDYVFPGRQERISLAALTGYTEEVLLDGAHNQQGIELLAKAVDGLRGAGQSKPIVYVAAISRSQDRKVEDILQPLLKSGDSVLAVQFGPVAGMPWVKPHKSTDVIRIAKSLAPGLDFCHAYGEDIVSAIQNACRRAETHPGSSIVRAPADDQTGKKPLRYTAIMGVLNKVTGAFINLGVMTYDNALVVLNLLMPKLQEGQVIPEGAPGHHLTSFGEFIPPGPGDSRSACPMLNAMANHGILPHDGKNISFKELNLKVRQTFNFAPSFCFFVPKFSADFLNKSYWNDRFDLEELSKHADDAIEHDASLTRHDLALQPDQGQPDLQLVDDLLKEATGKTPDGRPQLTKADLSRALSKRRADARRTNKEYSESFFHNMFGSANSSTMLTIFGGRVDDLIPMLTEERFSEKWEPRVLDRYGLTMAKFNFTVLPVERAVDVKPYQKTEATAQT</sequence>
<reference evidence="12 13" key="1">
    <citation type="submission" date="2015-07" db="EMBL/GenBank/DDBJ databases">
        <title>Comparative genomics of the Sigatoka disease complex on banana suggests a link between parallel evolutionary changes in Pseudocercospora fijiensis and Pseudocercospora eumusae and increased virulence on the banana host.</title>
        <authorList>
            <person name="Chang T.-C."/>
            <person name="Salvucci A."/>
            <person name="Crous P.W."/>
            <person name="Stergiopoulos I."/>
        </authorList>
    </citation>
    <scope>NUCLEOTIDE SEQUENCE [LARGE SCALE GENOMIC DNA]</scope>
    <source>
        <strain evidence="12 13">CBS 116634</strain>
    </source>
</reference>
<dbReference type="GO" id="GO:0004326">
    <property type="term" value="F:tetrahydrofolylpolyglutamate synthase activity"/>
    <property type="evidence" value="ECO:0007669"/>
    <property type="project" value="InterPro"/>
</dbReference>